<dbReference type="RefSeq" id="WP_120354520.1">
    <property type="nucleotide sequence ID" value="NZ_RAQO01000005.1"/>
</dbReference>
<accession>A0A420ECQ5</accession>
<name>A0A420ECQ5_9ALTE</name>
<dbReference type="GO" id="GO:0015627">
    <property type="term" value="C:type II protein secretion system complex"/>
    <property type="evidence" value="ECO:0007669"/>
    <property type="project" value="InterPro"/>
</dbReference>
<dbReference type="OrthoDB" id="5432325at2"/>
<dbReference type="Pfam" id="PF16537">
    <property type="entry name" value="T2SSB"/>
    <property type="match status" value="1"/>
</dbReference>
<dbReference type="AlphaFoldDB" id="A0A420ECQ5"/>
<dbReference type="EMBL" id="RAQO01000005">
    <property type="protein sequence ID" value="RKF18441.1"/>
    <property type="molecule type" value="Genomic_DNA"/>
</dbReference>
<dbReference type="Proteomes" id="UP000286482">
    <property type="component" value="Unassembled WGS sequence"/>
</dbReference>
<reference evidence="2 3" key="1">
    <citation type="submission" date="2018-09" db="EMBL/GenBank/DDBJ databases">
        <authorList>
            <person name="Wang Z."/>
        </authorList>
    </citation>
    <scope>NUCLEOTIDE SEQUENCE [LARGE SCALE GENOMIC DNA]</scope>
    <source>
        <strain evidence="2 3">ALS 81</strain>
    </source>
</reference>
<gene>
    <name evidence="2" type="ORF">DBZ36_08480</name>
</gene>
<proteinExistence type="predicted"/>
<evidence type="ECO:0000259" key="1">
    <source>
        <dbReference type="Pfam" id="PF16537"/>
    </source>
</evidence>
<sequence>MRQLASKIVIVLSACITALALILLIGVSNKGSLGIRSQDESAAVLSQNTGQVLDNKELPAASISEPNSLTVTKPSSLDGVLRIEAIPPLTASRVDLQELRFQQAQAQNFVQNTQVKSTNSASKTIDLEPVDSGDDDLSLQQRFALAVESTDGMDWQGQNEQSNDVITLFSQLDPSVLSQLRPMTFNSHVYSTDQESRFVRLNDQRFVEGDYVQAGVELLAIRYDDIVLRVFGVKCRLPALKDWG</sequence>
<evidence type="ECO:0000313" key="3">
    <source>
        <dbReference type="Proteomes" id="UP000286482"/>
    </source>
</evidence>
<protein>
    <recommendedName>
        <fullName evidence="1">Type II secretion system protein GspB C-terminal domain-containing protein</fullName>
    </recommendedName>
</protein>
<comment type="caution">
    <text evidence="2">The sequence shown here is derived from an EMBL/GenBank/DDBJ whole genome shotgun (WGS) entry which is preliminary data.</text>
</comment>
<keyword evidence="3" id="KW-1185">Reference proteome</keyword>
<dbReference type="InterPro" id="IPR032389">
    <property type="entry name" value="GspB_C"/>
</dbReference>
<feature type="domain" description="Type II secretion system protein GspB C-terminal" evidence="1">
    <location>
        <begin position="182"/>
        <end position="239"/>
    </location>
</feature>
<evidence type="ECO:0000313" key="2">
    <source>
        <dbReference type="EMBL" id="RKF18441.1"/>
    </source>
</evidence>
<organism evidence="2 3">
    <name type="scientific">Alginatibacterium sediminis</name>
    <dbReference type="NCBI Taxonomy" id="2164068"/>
    <lineage>
        <taxon>Bacteria</taxon>
        <taxon>Pseudomonadati</taxon>
        <taxon>Pseudomonadota</taxon>
        <taxon>Gammaproteobacteria</taxon>
        <taxon>Alteromonadales</taxon>
        <taxon>Alteromonadaceae</taxon>
        <taxon>Alginatibacterium</taxon>
    </lineage>
</organism>